<dbReference type="AlphaFoldDB" id="A0A212L8I9"/>
<gene>
    <name evidence="1" type="ORF">KL86DES1_21573</name>
</gene>
<name>A0A212L8I9_9BACT</name>
<accession>A0A212L8I9</accession>
<reference evidence="1" key="1">
    <citation type="submission" date="2016-08" db="EMBL/GenBank/DDBJ databases">
        <authorList>
            <person name="Seilhamer J.J."/>
        </authorList>
    </citation>
    <scope>NUCLEOTIDE SEQUENCE</scope>
    <source>
        <strain evidence="1">86-1</strain>
    </source>
</reference>
<protein>
    <submittedName>
        <fullName evidence="1">Uncharacterized protein</fullName>
    </submittedName>
</protein>
<organism evidence="1">
    <name type="scientific">uncultured Desulfovibrio sp</name>
    <dbReference type="NCBI Taxonomy" id="167968"/>
    <lineage>
        <taxon>Bacteria</taxon>
        <taxon>Pseudomonadati</taxon>
        <taxon>Thermodesulfobacteriota</taxon>
        <taxon>Desulfovibrionia</taxon>
        <taxon>Desulfovibrionales</taxon>
        <taxon>Desulfovibrionaceae</taxon>
        <taxon>Desulfovibrio</taxon>
        <taxon>environmental samples</taxon>
    </lineage>
</organism>
<proteinExistence type="predicted"/>
<evidence type="ECO:0000313" key="1">
    <source>
        <dbReference type="EMBL" id="SCM73856.1"/>
    </source>
</evidence>
<dbReference type="EMBL" id="FMJC01000002">
    <property type="protein sequence ID" value="SCM73856.1"/>
    <property type="molecule type" value="Genomic_DNA"/>
</dbReference>
<sequence>MAVSLEPLAHTLSDWIELITTTDLHSPLDWPPTMRAAAW</sequence>